<keyword evidence="2" id="KW-1133">Transmembrane helix</keyword>
<feature type="chain" id="PRO_5044762389" evidence="3">
    <location>
        <begin position="19"/>
        <end position="698"/>
    </location>
</feature>
<feature type="compositionally biased region" description="Low complexity" evidence="1">
    <location>
        <begin position="82"/>
        <end position="92"/>
    </location>
</feature>
<accession>A0ABD3NV21</accession>
<feature type="compositionally biased region" description="Low complexity" evidence="1">
    <location>
        <begin position="496"/>
        <end position="508"/>
    </location>
</feature>
<feature type="signal peptide" evidence="3">
    <location>
        <begin position="1"/>
        <end position="18"/>
    </location>
</feature>
<comment type="caution">
    <text evidence="4">The sequence shown here is derived from an EMBL/GenBank/DDBJ whole genome shotgun (WGS) entry which is preliminary data.</text>
</comment>
<feature type="region of interest" description="Disordered" evidence="1">
    <location>
        <begin position="72"/>
        <end position="122"/>
    </location>
</feature>
<evidence type="ECO:0000256" key="3">
    <source>
        <dbReference type="SAM" id="SignalP"/>
    </source>
</evidence>
<keyword evidence="2" id="KW-0812">Transmembrane</keyword>
<feature type="transmembrane region" description="Helical" evidence="2">
    <location>
        <begin position="616"/>
        <end position="638"/>
    </location>
</feature>
<dbReference type="AlphaFoldDB" id="A0ABD3NV21"/>
<protein>
    <submittedName>
        <fullName evidence="4">Uncharacterized protein</fullName>
    </submittedName>
</protein>
<proteinExistence type="predicted"/>
<dbReference type="Proteomes" id="UP001516023">
    <property type="component" value="Unassembled WGS sequence"/>
</dbReference>
<evidence type="ECO:0000313" key="5">
    <source>
        <dbReference type="Proteomes" id="UP001516023"/>
    </source>
</evidence>
<evidence type="ECO:0000256" key="1">
    <source>
        <dbReference type="SAM" id="MobiDB-lite"/>
    </source>
</evidence>
<organism evidence="4 5">
    <name type="scientific">Cyclotella cryptica</name>
    <dbReference type="NCBI Taxonomy" id="29204"/>
    <lineage>
        <taxon>Eukaryota</taxon>
        <taxon>Sar</taxon>
        <taxon>Stramenopiles</taxon>
        <taxon>Ochrophyta</taxon>
        <taxon>Bacillariophyta</taxon>
        <taxon>Coscinodiscophyceae</taxon>
        <taxon>Thalassiosirophycidae</taxon>
        <taxon>Stephanodiscales</taxon>
        <taxon>Stephanodiscaceae</taxon>
        <taxon>Cyclotella</taxon>
    </lineage>
</organism>
<name>A0ABD3NV21_9STRA</name>
<feature type="region of interest" description="Disordered" evidence="1">
    <location>
        <begin position="168"/>
        <end position="188"/>
    </location>
</feature>
<evidence type="ECO:0000313" key="4">
    <source>
        <dbReference type="EMBL" id="KAL3777780.1"/>
    </source>
</evidence>
<reference evidence="4 5" key="1">
    <citation type="journal article" date="2020" name="G3 (Bethesda)">
        <title>Improved Reference Genome for Cyclotella cryptica CCMP332, a Model for Cell Wall Morphogenesis, Salinity Adaptation, and Lipid Production in Diatoms (Bacillariophyta).</title>
        <authorList>
            <person name="Roberts W.R."/>
            <person name="Downey K.M."/>
            <person name="Ruck E.C."/>
            <person name="Traller J.C."/>
            <person name="Alverson A.J."/>
        </authorList>
    </citation>
    <scope>NUCLEOTIDE SEQUENCE [LARGE SCALE GENOMIC DNA]</scope>
    <source>
        <strain evidence="4 5">CCMP332</strain>
    </source>
</reference>
<keyword evidence="3" id="KW-0732">Signal</keyword>
<dbReference type="EMBL" id="JABMIG020000443">
    <property type="protein sequence ID" value="KAL3777780.1"/>
    <property type="molecule type" value="Genomic_DNA"/>
</dbReference>
<feature type="region of interest" description="Disordered" evidence="1">
    <location>
        <begin position="492"/>
        <end position="513"/>
    </location>
</feature>
<gene>
    <name evidence="4" type="ORF">HJC23_008897</name>
</gene>
<evidence type="ECO:0000256" key="2">
    <source>
        <dbReference type="SAM" id="Phobius"/>
    </source>
</evidence>
<sequence>MTNRIALLLLLLATAATSLDPTLDKYCGITWTDASTNCRTPCPSGDVDCAEGEECHMLTGCYEALNGGLTDTLTDEGGGKKGNPTGPPNSGGKRPRPDKNNTNNDGGKGKNPINQPSKPQEILPDFLGLDTLLSSSRIDDDSSHGVIFDVETASDSTVLRITHVEFYSSHSSSNGGDGAPDGNESDESSALDGVAIVIDYQVYMKEGTWHDAESEREYQLVSSGNMTLEQVDASNNDIINNNNGSSSHEESINELGYTRHRIPLTTKIKLNGNGTRYSLYVGLSERVMLYQRPSANFGNTTSSTALTTESSDDSQDYIPLLQTNDMTIYFGAATMIYPLSKANHPVFYRQPRGFVGRIWYERDACVPSVIDWDECQRLKRPLSMEAMESVIEMGTVYYGGLDNDNSGDNAPSVSSVPASSAMPTGDGNRVYLVITFGEAPLGSLMDASAQTSFEQVLFDFYTSQDELSENEVDLFSVKMWYQQFVIKERDNRQMRSSSSGHSPTSGLSYYGETPKSGSGSSIAQYQATVIISIMHSSLPEVITRDLLENTLNDNMSSFLKSLKLTPSLTPYIENTGYIASVVTIDELTSPPTSSPTYAPTISITEPIVVREPTPPYIIAAILIASIYTCSMIFSTCYIKRARNEMEYDRDIKVLFQNTTMEDNIRSEEALLDKKDGKSTSKKGDWFEFPCKCKEIDGS</sequence>
<keyword evidence="2" id="KW-0472">Membrane</keyword>
<keyword evidence="5" id="KW-1185">Reference proteome</keyword>